<protein>
    <submittedName>
        <fullName evidence="11">R3h domain containing protein</fullName>
    </submittedName>
</protein>
<dbReference type="PROSITE" id="PS51673">
    <property type="entry name" value="SUZ"/>
    <property type="match status" value="1"/>
</dbReference>
<feature type="domain" description="SUZ" evidence="10">
    <location>
        <begin position="164"/>
        <end position="235"/>
    </location>
</feature>
<keyword evidence="6 8" id="KW-0472">Membrane</keyword>
<gene>
    <name evidence="11" type="ORF">STAS_04745</name>
</gene>
<keyword evidence="12" id="KW-1185">Reference proteome</keyword>
<dbReference type="Gene3D" id="3.30.1370.50">
    <property type="entry name" value="R3H-like domain"/>
    <property type="match status" value="1"/>
</dbReference>
<feature type="transmembrane region" description="Helical" evidence="8">
    <location>
        <begin position="806"/>
        <end position="823"/>
    </location>
</feature>
<feature type="compositionally biased region" description="Polar residues" evidence="7">
    <location>
        <begin position="53"/>
        <end position="68"/>
    </location>
</feature>
<sequence>MEGSAPTYSSASAEDGPESWEVADVEASMRRLMLSSRKDSFTSSNKQDEISEVSGSGSVPDSISNSDLGMSEDLISTVDQFLREAIQNPRERLSVLRMEQDVEKFIQDPTCEQMEFQQLPTSYLRLAAHRVAQHYSLQSMVLLDNNLPDGSGSRIIVRKASNIRIPMVRLADIPVNLPTEESSDVKLAIKQRPQKGSHSNSNSNANPAKSNSSKSVEERKAEYNRARARIFSSNSSTGSSSGKSLSDPKNQDSVRHSSLGITKAEERVSPSGGSNIVIGRSFSDSATSGSNLSRTRIDKEPVTRPKTNNKVAIFRDREVDRKDPDYDRNYDRYMQRFDPGFGFSGGVYPIQPMYAPAINYNTEFPQLGASHRPPLSSEHQPRPLPQHLPGPWVAPFSPGGIGYGSTEAMLSPFNTGNGGQHSNSSLYIHPAQYPSQTTGLPFIHTLQPIHQPFSQVISKAGSDTSGYWLHSQNANFFMTRKLSHQQQPDASFGLARPRTAAHIREAAGQNPSWRPIKRRDPKWADPPTHPGRGSRPSNEPSNAGRTTQRIHHPDGPEAPAGGRQTGSGICLRSMANVPPVVFPTGRNAAAPSPGGSQQRRFPTAPFQPPRASSPGLPFLSFDVNSAAPSTSFSAAPQFPSTIGGGGGSIGFEDEPPLLEELGINTKQIYQKTLSIVNPFRISYHLHEDADLSGPFLFLMAFGLFQLLAGKLHFGIILGWVTMASMFLYVVFNMLAGRNGNLDMYKCLSLIGYCMLPIVMLSASSLFLPQGGMVIMVITGLFVIWSTRVCTGLVVELANCGVEHRGLITYACFLIYMLFSLLVIF</sequence>
<dbReference type="InterPro" id="IPR001374">
    <property type="entry name" value="R3H_dom"/>
</dbReference>
<organism evidence="11 12">
    <name type="scientific">Striga asiatica</name>
    <name type="common">Asiatic witchweed</name>
    <name type="synonym">Buchnera asiatica</name>
    <dbReference type="NCBI Taxonomy" id="4170"/>
    <lineage>
        <taxon>Eukaryota</taxon>
        <taxon>Viridiplantae</taxon>
        <taxon>Streptophyta</taxon>
        <taxon>Embryophyta</taxon>
        <taxon>Tracheophyta</taxon>
        <taxon>Spermatophyta</taxon>
        <taxon>Magnoliopsida</taxon>
        <taxon>eudicotyledons</taxon>
        <taxon>Gunneridae</taxon>
        <taxon>Pentapetalae</taxon>
        <taxon>asterids</taxon>
        <taxon>lamiids</taxon>
        <taxon>Lamiales</taxon>
        <taxon>Orobanchaceae</taxon>
        <taxon>Buchnereae</taxon>
        <taxon>Striga</taxon>
    </lineage>
</organism>
<dbReference type="EMBL" id="BKCP01003335">
    <property type="protein sequence ID" value="GER28919.1"/>
    <property type="molecule type" value="Genomic_DNA"/>
</dbReference>
<evidence type="ECO:0000256" key="6">
    <source>
        <dbReference type="ARBA" id="ARBA00023136"/>
    </source>
</evidence>
<accession>A0A5A7P815</accession>
<comment type="caution">
    <text evidence="11">The sequence shown here is derived from an EMBL/GenBank/DDBJ whole genome shotgun (WGS) entry which is preliminary data.</text>
</comment>
<dbReference type="Pfam" id="PF04893">
    <property type="entry name" value="Yip1"/>
    <property type="match status" value="1"/>
</dbReference>
<evidence type="ECO:0000256" key="2">
    <source>
        <dbReference type="ARBA" id="ARBA00010596"/>
    </source>
</evidence>
<dbReference type="InterPro" id="IPR036867">
    <property type="entry name" value="R3H_dom_sf"/>
</dbReference>
<comment type="similarity">
    <text evidence="2">Belongs to the YIP1 family.</text>
</comment>
<evidence type="ECO:0000256" key="1">
    <source>
        <dbReference type="ARBA" id="ARBA00004141"/>
    </source>
</evidence>
<feature type="transmembrane region" description="Helical" evidence="8">
    <location>
        <begin position="713"/>
        <end position="734"/>
    </location>
</feature>
<feature type="region of interest" description="Disordered" evidence="7">
    <location>
        <begin position="504"/>
        <end position="570"/>
    </location>
</feature>
<keyword evidence="3" id="KW-0597">Phosphoprotein</keyword>
<dbReference type="GO" id="GO:0003676">
    <property type="term" value="F:nucleic acid binding"/>
    <property type="evidence" value="ECO:0007669"/>
    <property type="project" value="UniProtKB-UniRule"/>
</dbReference>
<dbReference type="InterPro" id="IPR024771">
    <property type="entry name" value="SUZ"/>
</dbReference>
<evidence type="ECO:0000256" key="5">
    <source>
        <dbReference type="ARBA" id="ARBA00022989"/>
    </source>
</evidence>
<dbReference type="GO" id="GO:0016020">
    <property type="term" value="C:membrane"/>
    <property type="evidence" value="ECO:0007669"/>
    <property type="project" value="UniProtKB-SubCell"/>
</dbReference>
<dbReference type="OrthoDB" id="278430at2759"/>
<feature type="compositionally biased region" description="Polar residues" evidence="7">
    <location>
        <begin position="282"/>
        <end position="294"/>
    </location>
</feature>
<evidence type="ECO:0000256" key="4">
    <source>
        <dbReference type="ARBA" id="ARBA00022692"/>
    </source>
</evidence>
<feature type="region of interest" description="Disordered" evidence="7">
    <location>
        <begin position="190"/>
        <end position="310"/>
    </location>
</feature>
<feature type="region of interest" description="Disordered" evidence="7">
    <location>
        <begin position="582"/>
        <end position="613"/>
    </location>
</feature>
<feature type="compositionally biased region" description="Polar residues" evidence="7">
    <location>
        <begin position="1"/>
        <end position="12"/>
    </location>
</feature>
<reference evidence="12" key="1">
    <citation type="journal article" date="2019" name="Curr. Biol.">
        <title>Genome Sequence of Striga asiatica Provides Insight into the Evolution of Plant Parasitism.</title>
        <authorList>
            <person name="Yoshida S."/>
            <person name="Kim S."/>
            <person name="Wafula E.K."/>
            <person name="Tanskanen J."/>
            <person name="Kim Y.M."/>
            <person name="Honaas L."/>
            <person name="Yang Z."/>
            <person name="Spallek T."/>
            <person name="Conn C.E."/>
            <person name="Ichihashi Y."/>
            <person name="Cheong K."/>
            <person name="Cui S."/>
            <person name="Der J.P."/>
            <person name="Gundlach H."/>
            <person name="Jiao Y."/>
            <person name="Hori C."/>
            <person name="Ishida J.K."/>
            <person name="Kasahara H."/>
            <person name="Kiba T."/>
            <person name="Kim M.S."/>
            <person name="Koo N."/>
            <person name="Laohavisit A."/>
            <person name="Lee Y.H."/>
            <person name="Lumba S."/>
            <person name="McCourt P."/>
            <person name="Mortimer J.C."/>
            <person name="Mutuku J.M."/>
            <person name="Nomura T."/>
            <person name="Sasaki-Sekimoto Y."/>
            <person name="Seto Y."/>
            <person name="Wang Y."/>
            <person name="Wakatake T."/>
            <person name="Sakakibara H."/>
            <person name="Demura T."/>
            <person name="Yamaguchi S."/>
            <person name="Yoneyama K."/>
            <person name="Manabe R.I."/>
            <person name="Nelson D.C."/>
            <person name="Schulman A.H."/>
            <person name="Timko M.P."/>
            <person name="dePamphilis C.W."/>
            <person name="Choi D."/>
            <person name="Shirasu K."/>
        </authorList>
    </citation>
    <scope>NUCLEOTIDE SEQUENCE [LARGE SCALE GENOMIC DNA]</scope>
    <source>
        <strain evidence="12">cv. UVA1</strain>
    </source>
</reference>
<name>A0A5A7P815_STRAF</name>
<evidence type="ECO:0000259" key="9">
    <source>
        <dbReference type="PROSITE" id="PS51061"/>
    </source>
</evidence>
<feature type="compositionally biased region" description="Low complexity" evidence="7">
    <location>
        <begin position="197"/>
        <end position="214"/>
    </location>
</feature>
<dbReference type="SMART" id="SM00393">
    <property type="entry name" value="R3H"/>
    <property type="match status" value="1"/>
</dbReference>
<feature type="compositionally biased region" description="Polar residues" evidence="7">
    <location>
        <begin position="535"/>
        <end position="547"/>
    </location>
</feature>
<feature type="compositionally biased region" description="Acidic residues" evidence="7">
    <location>
        <begin position="15"/>
        <end position="24"/>
    </location>
</feature>
<feature type="region of interest" description="Disordered" evidence="7">
    <location>
        <begin position="1"/>
        <end position="24"/>
    </location>
</feature>
<evidence type="ECO:0000259" key="10">
    <source>
        <dbReference type="PROSITE" id="PS51673"/>
    </source>
</evidence>
<dbReference type="PANTHER" id="PTHR15672:SF8">
    <property type="entry name" value="PROTEIN ENCORE"/>
    <property type="match status" value="1"/>
</dbReference>
<evidence type="ECO:0000256" key="8">
    <source>
        <dbReference type="SAM" id="Phobius"/>
    </source>
</evidence>
<feature type="region of interest" description="Disordered" evidence="7">
    <location>
        <begin position="36"/>
        <end position="69"/>
    </location>
</feature>
<feature type="compositionally biased region" description="Low complexity" evidence="7">
    <location>
        <begin position="232"/>
        <end position="245"/>
    </location>
</feature>
<dbReference type="SUPFAM" id="SSF82708">
    <property type="entry name" value="R3H domain"/>
    <property type="match status" value="1"/>
</dbReference>
<evidence type="ECO:0000313" key="12">
    <source>
        <dbReference type="Proteomes" id="UP000325081"/>
    </source>
</evidence>
<proteinExistence type="inferred from homology"/>
<feature type="domain" description="R3H" evidence="9">
    <location>
        <begin position="92"/>
        <end position="161"/>
    </location>
</feature>
<dbReference type="AlphaFoldDB" id="A0A5A7P815"/>
<dbReference type="CDD" id="cd02642">
    <property type="entry name" value="R3H_encore_like"/>
    <property type="match status" value="1"/>
</dbReference>
<dbReference type="PANTHER" id="PTHR15672">
    <property type="entry name" value="CAMP-REGULATED PHOSPHOPROTEIN 21 RELATED R3H DOMAIN CONTAINING PROTEIN"/>
    <property type="match status" value="1"/>
</dbReference>
<evidence type="ECO:0000313" key="11">
    <source>
        <dbReference type="EMBL" id="GER28919.1"/>
    </source>
</evidence>
<dbReference type="Pfam" id="PF01424">
    <property type="entry name" value="R3H"/>
    <property type="match status" value="1"/>
</dbReference>
<dbReference type="Pfam" id="PF12752">
    <property type="entry name" value="SUZ"/>
    <property type="match status" value="1"/>
</dbReference>
<feature type="compositionally biased region" description="Basic and acidic residues" evidence="7">
    <location>
        <begin position="215"/>
        <end position="225"/>
    </location>
</feature>
<dbReference type="InterPro" id="IPR006977">
    <property type="entry name" value="Yip1_dom"/>
</dbReference>
<feature type="transmembrane region" description="Helical" evidence="8">
    <location>
        <begin position="773"/>
        <end position="794"/>
    </location>
</feature>
<dbReference type="PROSITE" id="PS51061">
    <property type="entry name" value="R3H"/>
    <property type="match status" value="1"/>
</dbReference>
<feature type="transmembrane region" description="Helical" evidence="8">
    <location>
        <begin position="746"/>
        <end position="767"/>
    </location>
</feature>
<evidence type="ECO:0000256" key="3">
    <source>
        <dbReference type="ARBA" id="ARBA00022553"/>
    </source>
</evidence>
<evidence type="ECO:0000256" key="7">
    <source>
        <dbReference type="SAM" id="MobiDB-lite"/>
    </source>
</evidence>
<dbReference type="Proteomes" id="UP000325081">
    <property type="component" value="Unassembled WGS sequence"/>
</dbReference>
<keyword evidence="5 8" id="KW-1133">Transmembrane helix</keyword>
<keyword evidence="4 8" id="KW-0812">Transmembrane</keyword>
<comment type="subcellular location">
    <subcellularLocation>
        <location evidence="1">Membrane</location>
        <topology evidence="1">Multi-pass membrane protein</topology>
    </subcellularLocation>
</comment>
<dbReference type="InterPro" id="IPR051937">
    <property type="entry name" value="R3H_domain_containing"/>
</dbReference>